<accession>A0AAV4MEM0</accession>
<name>A0AAV4MEM0_9ARAC</name>
<evidence type="ECO:0000256" key="1">
    <source>
        <dbReference type="ARBA" id="ARBA00022741"/>
    </source>
</evidence>
<dbReference type="InterPro" id="IPR001806">
    <property type="entry name" value="Small_GTPase"/>
</dbReference>
<keyword evidence="2" id="KW-0342">GTP-binding</keyword>
<dbReference type="GO" id="GO:0005525">
    <property type="term" value="F:GTP binding"/>
    <property type="evidence" value="ECO:0007669"/>
    <property type="project" value="UniProtKB-KW"/>
</dbReference>
<dbReference type="PANTHER" id="PTHR24072">
    <property type="entry name" value="RHO FAMILY GTPASE"/>
    <property type="match status" value="1"/>
</dbReference>
<dbReference type="GO" id="GO:0003924">
    <property type="term" value="F:GTPase activity"/>
    <property type="evidence" value="ECO:0007669"/>
    <property type="project" value="InterPro"/>
</dbReference>
<keyword evidence="4" id="KW-1185">Reference proteome</keyword>
<evidence type="ECO:0000256" key="2">
    <source>
        <dbReference type="ARBA" id="ARBA00023134"/>
    </source>
</evidence>
<dbReference type="Gene3D" id="3.40.50.300">
    <property type="entry name" value="P-loop containing nucleotide triphosphate hydrolases"/>
    <property type="match status" value="1"/>
</dbReference>
<dbReference type="GO" id="GO:0001667">
    <property type="term" value="P:ameboidal-type cell migration"/>
    <property type="evidence" value="ECO:0007669"/>
    <property type="project" value="UniProtKB-ARBA"/>
</dbReference>
<dbReference type="GO" id="GO:0035006">
    <property type="term" value="P:melanization defense response"/>
    <property type="evidence" value="ECO:0007669"/>
    <property type="project" value="UniProtKB-ARBA"/>
</dbReference>
<dbReference type="GO" id="GO:0035099">
    <property type="term" value="P:hemocyte migration"/>
    <property type="evidence" value="ECO:0007669"/>
    <property type="project" value="UniProtKB-ARBA"/>
</dbReference>
<dbReference type="AlphaFoldDB" id="A0AAV4MEM0"/>
<dbReference type="InterPro" id="IPR027417">
    <property type="entry name" value="P-loop_NTPase"/>
</dbReference>
<dbReference type="GO" id="GO:0007264">
    <property type="term" value="P:small GTPase-mediated signal transduction"/>
    <property type="evidence" value="ECO:0007669"/>
    <property type="project" value="InterPro"/>
</dbReference>
<dbReference type="Proteomes" id="UP001054837">
    <property type="component" value="Unassembled WGS sequence"/>
</dbReference>
<protein>
    <submittedName>
        <fullName evidence="3">Uncharacterized protein</fullName>
    </submittedName>
</protein>
<gene>
    <name evidence="3" type="ORF">CDAR_408661</name>
</gene>
<organism evidence="3 4">
    <name type="scientific">Caerostris darwini</name>
    <dbReference type="NCBI Taxonomy" id="1538125"/>
    <lineage>
        <taxon>Eukaryota</taxon>
        <taxon>Metazoa</taxon>
        <taxon>Ecdysozoa</taxon>
        <taxon>Arthropoda</taxon>
        <taxon>Chelicerata</taxon>
        <taxon>Arachnida</taxon>
        <taxon>Araneae</taxon>
        <taxon>Araneomorphae</taxon>
        <taxon>Entelegynae</taxon>
        <taxon>Araneoidea</taxon>
        <taxon>Araneidae</taxon>
        <taxon>Caerostris</taxon>
    </lineage>
</organism>
<dbReference type="SUPFAM" id="SSF52540">
    <property type="entry name" value="P-loop containing nucleoside triphosphate hydrolases"/>
    <property type="match status" value="1"/>
</dbReference>
<keyword evidence="1" id="KW-0547">Nucleotide-binding</keyword>
<proteinExistence type="predicted"/>
<evidence type="ECO:0000313" key="3">
    <source>
        <dbReference type="EMBL" id="GIX70353.1"/>
    </source>
</evidence>
<dbReference type="Pfam" id="PF00071">
    <property type="entry name" value="Ras"/>
    <property type="match status" value="1"/>
</dbReference>
<dbReference type="InterPro" id="IPR003578">
    <property type="entry name" value="Small_GTPase_Rho"/>
</dbReference>
<sequence>MACESGFDTKSKQEISLQSLKTSDLDIVYVFVLGDEGVGKTTLIDSVTTRRICDPLLPSFQYVSESDRMTDKGAITLRLLELKREHLSLPEISQVCRAAKNVFLLVYAIDHLLGFNICYCRWIICVKMAFGRTAATVMLGNKIDLKNDANFKINNPHYRDTLSHSNKRRFNVDCALECSALTGDQVDFVFCEIAKFGNETRKKRK</sequence>
<evidence type="ECO:0000313" key="4">
    <source>
        <dbReference type="Proteomes" id="UP001054837"/>
    </source>
</evidence>
<dbReference type="EMBL" id="BPLQ01000360">
    <property type="protein sequence ID" value="GIX70353.1"/>
    <property type="molecule type" value="Genomic_DNA"/>
</dbReference>
<comment type="caution">
    <text evidence="3">The sequence shown here is derived from an EMBL/GenBank/DDBJ whole genome shotgun (WGS) entry which is preliminary data.</text>
</comment>
<reference evidence="3 4" key="1">
    <citation type="submission" date="2021-06" db="EMBL/GenBank/DDBJ databases">
        <title>Caerostris darwini draft genome.</title>
        <authorList>
            <person name="Kono N."/>
            <person name="Arakawa K."/>
        </authorList>
    </citation>
    <scope>NUCLEOTIDE SEQUENCE [LARGE SCALE GENOMIC DNA]</scope>
</reference>
<dbReference type="GO" id="GO:0003006">
    <property type="term" value="P:developmental process involved in reproduction"/>
    <property type="evidence" value="ECO:0007669"/>
    <property type="project" value="UniProtKB-ARBA"/>
</dbReference>
<dbReference type="GO" id="GO:0022412">
    <property type="term" value="P:cellular process involved in reproduction in multicellular organism"/>
    <property type="evidence" value="ECO:0007669"/>
    <property type="project" value="UniProtKB-ARBA"/>
</dbReference>